<organism evidence="13 14">
    <name type="scientific">Rhododendron simsii</name>
    <name type="common">Sims's rhododendron</name>
    <dbReference type="NCBI Taxonomy" id="118357"/>
    <lineage>
        <taxon>Eukaryota</taxon>
        <taxon>Viridiplantae</taxon>
        <taxon>Streptophyta</taxon>
        <taxon>Embryophyta</taxon>
        <taxon>Tracheophyta</taxon>
        <taxon>Spermatophyta</taxon>
        <taxon>Magnoliopsida</taxon>
        <taxon>eudicotyledons</taxon>
        <taxon>Gunneridae</taxon>
        <taxon>Pentapetalae</taxon>
        <taxon>asterids</taxon>
        <taxon>Ericales</taxon>
        <taxon>Ericaceae</taxon>
        <taxon>Ericoideae</taxon>
        <taxon>Rhodoreae</taxon>
        <taxon>Rhododendron</taxon>
    </lineage>
</organism>
<feature type="binding site" evidence="10">
    <location>
        <position position="33"/>
    </location>
    <ligand>
        <name>ATP</name>
        <dbReference type="ChEBI" id="CHEBI:30616"/>
    </ligand>
</feature>
<evidence type="ECO:0000256" key="6">
    <source>
        <dbReference type="ARBA" id="ARBA00022777"/>
    </source>
</evidence>
<dbReference type="PANTHER" id="PTHR43671">
    <property type="entry name" value="SERINE/THREONINE-PROTEIN KINASE NEK"/>
    <property type="match status" value="1"/>
</dbReference>
<evidence type="ECO:0000256" key="1">
    <source>
        <dbReference type="ARBA" id="ARBA00010886"/>
    </source>
</evidence>
<dbReference type="PROSITE" id="PS00108">
    <property type="entry name" value="PROTEIN_KINASE_ST"/>
    <property type="match status" value="1"/>
</dbReference>
<dbReference type="PROSITE" id="PS00107">
    <property type="entry name" value="PROTEIN_KINASE_ATP"/>
    <property type="match status" value="1"/>
</dbReference>
<evidence type="ECO:0000259" key="12">
    <source>
        <dbReference type="PROSITE" id="PS50011"/>
    </source>
</evidence>
<reference evidence="13" key="1">
    <citation type="submission" date="2019-11" db="EMBL/GenBank/DDBJ databases">
        <authorList>
            <person name="Liu Y."/>
            <person name="Hou J."/>
            <person name="Li T.-Q."/>
            <person name="Guan C.-H."/>
            <person name="Wu X."/>
            <person name="Wu H.-Z."/>
            <person name="Ling F."/>
            <person name="Zhang R."/>
            <person name="Shi X.-G."/>
            <person name="Ren J.-P."/>
            <person name="Chen E.-F."/>
            <person name="Sun J.-M."/>
        </authorList>
    </citation>
    <scope>NUCLEOTIDE SEQUENCE</scope>
    <source>
        <strain evidence="13">Adult_tree_wgs_1</strain>
        <tissue evidence="13">Leaves</tissue>
    </source>
</reference>
<evidence type="ECO:0000256" key="10">
    <source>
        <dbReference type="PROSITE-ProRule" id="PRU10141"/>
    </source>
</evidence>
<dbReference type="SUPFAM" id="SSF56112">
    <property type="entry name" value="Protein kinase-like (PK-like)"/>
    <property type="match status" value="1"/>
</dbReference>
<dbReference type="Gene3D" id="3.30.200.20">
    <property type="entry name" value="Phosphorylase Kinase, domain 1"/>
    <property type="match status" value="1"/>
</dbReference>
<dbReference type="EC" id="2.7.11.1" evidence="2"/>
<evidence type="ECO:0000256" key="9">
    <source>
        <dbReference type="ARBA" id="ARBA00048679"/>
    </source>
</evidence>
<dbReference type="Gene3D" id="1.10.510.10">
    <property type="entry name" value="Transferase(Phosphotransferase) domain 1"/>
    <property type="match status" value="1"/>
</dbReference>
<keyword evidence="4" id="KW-0808">Transferase</keyword>
<dbReference type="AlphaFoldDB" id="A0A834LP79"/>
<keyword evidence="3" id="KW-0723">Serine/threonine-protein kinase</keyword>
<evidence type="ECO:0000256" key="3">
    <source>
        <dbReference type="ARBA" id="ARBA00022527"/>
    </source>
</evidence>
<evidence type="ECO:0000256" key="2">
    <source>
        <dbReference type="ARBA" id="ARBA00012513"/>
    </source>
</evidence>
<sequence length="660" mass="74274">MEQYEILEQIGKGAFGSALLVRHKHEKKKYVLKKIRLARQTDRSRRSAHQEMELISKMTNPFIVEYKDSWVEKGCYVCIIIGYCEGGDMAEAIKKANGILFSEEKLCKWLVQLLMALDYLHKNHILHRDVKCSNIFLTKDQDIRLGDFGLAKMLTSDDLASSVVGTPSYMCPELLADIPYGSKSDIWSLGCCIYEMTAHRPAFKAFDMQALINKINRSIVAPLPTKYSGAFRGLVKTMLRKNPELRPNVLPHLYVHSSVLVMTFIFPVHRQLQHCRAPAGAFRGIFWIYAVDIIYFGKRTNSNFGLQAAELLRHPILQPYVLKVNLKLNSVRRSSLSTHWPETEYIKKTRFVNPEDVPVSTYREKRHSLSNDRTLNPSISVTEDYMAELSVGSTHEDLTFGRKVISKASNVAKTLRLTPSKASATAKKQSELSKNRESFPASQAPTRKPAHSNRRVSLPLPTRTASHGSPWKPDVGVLDCVKSPDVSVNAPRIDRMAEFPLASYEEPFTPVRRTSSTSAQGSSSSPQVDCTIMKDKCTVQVCDRKFGRPSFGNDWQGRIDLDGEGGSDQSSEQNATAGASSRTSSDARRRRFDPSSYQQRAEALEGLLEFSARLLQDERYDELGVLLKPFGPGKVSPRETAIWLTKSIKENTVKAEEQCQ</sequence>
<comment type="catalytic activity">
    <reaction evidence="9">
        <text>L-seryl-[protein] + ATP = O-phospho-L-seryl-[protein] + ADP + H(+)</text>
        <dbReference type="Rhea" id="RHEA:17989"/>
        <dbReference type="Rhea" id="RHEA-COMP:9863"/>
        <dbReference type="Rhea" id="RHEA-COMP:11604"/>
        <dbReference type="ChEBI" id="CHEBI:15378"/>
        <dbReference type="ChEBI" id="CHEBI:29999"/>
        <dbReference type="ChEBI" id="CHEBI:30616"/>
        <dbReference type="ChEBI" id="CHEBI:83421"/>
        <dbReference type="ChEBI" id="CHEBI:456216"/>
        <dbReference type="EC" id="2.7.11.1"/>
    </reaction>
</comment>
<name>A0A834LP79_RHOSS</name>
<accession>A0A834LP79</accession>
<dbReference type="Proteomes" id="UP000626092">
    <property type="component" value="Unassembled WGS sequence"/>
</dbReference>
<evidence type="ECO:0000256" key="8">
    <source>
        <dbReference type="ARBA" id="ARBA00047899"/>
    </source>
</evidence>
<comment type="catalytic activity">
    <reaction evidence="8">
        <text>L-threonyl-[protein] + ATP = O-phospho-L-threonyl-[protein] + ADP + H(+)</text>
        <dbReference type="Rhea" id="RHEA:46608"/>
        <dbReference type="Rhea" id="RHEA-COMP:11060"/>
        <dbReference type="Rhea" id="RHEA-COMP:11605"/>
        <dbReference type="ChEBI" id="CHEBI:15378"/>
        <dbReference type="ChEBI" id="CHEBI:30013"/>
        <dbReference type="ChEBI" id="CHEBI:30616"/>
        <dbReference type="ChEBI" id="CHEBI:61977"/>
        <dbReference type="ChEBI" id="CHEBI:456216"/>
        <dbReference type="EC" id="2.7.11.1"/>
    </reaction>
</comment>
<evidence type="ECO:0000313" key="13">
    <source>
        <dbReference type="EMBL" id="KAF7142375.1"/>
    </source>
</evidence>
<dbReference type="InterPro" id="IPR008271">
    <property type="entry name" value="Ser/Thr_kinase_AS"/>
</dbReference>
<evidence type="ECO:0000256" key="5">
    <source>
        <dbReference type="ARBA" id="ARBA00022741"/>
    </source>
</evidence>
<dbReference type="FunFam" id="3.30.200.20:FF:000108">
    <property type="entry name" value="Serine/threonine-protein kinase Nek2"/>
    <property type="match status" value="1"/>
</dbReference>
<feature type="region of interest" description="Disordered" evidence="11">
    <location>
        <begin position="419"/>
        <end position="474"/>
    </location>
</feature>
<protein>
    <recommendedName>
        <fullName evidence="2">non-specific serine/threonine protein kinase</fullName>
        <ecNumber evidence="2">2.7.11.1</ecNumber>
    </recommendedName>
</protein>
<evidence type="ECO:0000256" key="7">
    <source>
        <dbReference type="ARBA" id="ARBA00022840"/>
    </source>
</evidence>
<feature type="domain" description="Protein kinase" evidence="12">
    <location>
        <begin position="4"/>
        <end position="259"/>
    </location>
</feature>
<dbReference type="InterPro" id="IPR017441">
    <property type="entry name" value="Protein_kinase_ATP_BS"/>
</dbReference>
<dbReference type="InterPro" id="IPR050660">
    <property type="entry name" value="NEK_Ser/Thr_kinase"/>
</dbReference>
<dbReference type="GO" id="GO:0005524">
    <property type="term" value="F:ATP binding"/>
    <property type="evidence" value="ECO:0007669"/>
    <property type="project" value="UniProtKB-UniRule"/>
</dbReference>
<dbReference type="PANTHER" id="PTHR43671:SF66">
    <property type="entry name" value="SERINE_THREONINE-PROTEIN KINASE NEK2"/>
    <property type="match status" value="1"/>
</dbReference>
<keyword evidence="6" id="KW-0418">Kinase</keyword>
<keyword evidence="7 10" id="KW-0067">ATP-binding</keyword>
<feature type="compositionally biased region" description="Basic and acidic residues" evidence="11">
    <location>
        <begin position="428"/>
        <end position="437"/>
    </location>
</feature>
<dbReference type="PROSITE" id="PS50011">
    <property type="entry name" value="PROTEIN_KINASE_DOM"/>
    <property type="match status" value="1"/>
</dbReference>
<dbReference type="EMBL" id="WJXA01000005">
    <property type="protein sequence ID" value="KAF7142375.1"/>
    <property type="molecule type" value="Genomic_DNA"/>
</dbReference>
<dbReference type="GO" id="GO:0004674">
    <property type="term" value="F:protein serine/threonine kinase activity"/>
    <property type="evidence" value="ECO:0007669"/>
    <property type="project" value="UniProtKB-KW"/>
</dbReference>
<dbReference type="InterPro" id="IPR000719">
    <property type="entry name" value="Prot_kinase_dom"/>
</dbReference>
<evidence type="ECO:0000256" key="4">
    <source>
        <dbReference type="ARBA" id="ARBA00022679"/>
    </source>
</evidence>
<feature type="region of interest" description="Disordered" evidence="11">
    <location>
        <begin position="553"/>
        <end position="596"/>
    </location>
</feature>
<dbReference type="SMART" id="SM00220">
    <property type="entry name" value="S_TKc"/>
    <property type="match status" value="1"/>
</dbReference>
<dbReference type="Pfam" id="PF00069">
    <property type="entry name" value="Pkinase"/>
    <property type="match status" value="1"/>
</dbReference>
<dbReference type="InterPro" id="IPR011009">
    <property type="entry name" value="Kinase-like_dom_sf"/>
</dbReference>
<dbReference type="OrthoDB" id="248923at2759"/>
<evidence type="ECO:0000313" key="14">
    <source>
        <dbReference type="Proteomes" id="UP000626092"/>
    </source>
</evidence>
<feature type="compositionally biased region" description="Low complexity" evidence="11">
    <location>
        <begin position="575"/>
        <end position="584"/>
    </location>
</feature>
<keyword evidence="5 10" id="KW-0547">Nucleotide-binding</keyword>
<dbReference type="CDD" id="cd08215">
    <property type="entry name" value="STKc_Nek"/>
    <property type="match status" value="1"/>
</dbReference>
<gene>
    <name evidence="13" type="ORF">RHSIM_Rhsim05G0161000</name>
</gene>
<proteinExistence type="inferred from homology"/>
<evidence type="ECO:0000256" key="11">
    <source>
        <dbReference type="SAM" id="MobiDB-lite"/>
    </source>
</evidence>
<comment type="caution">
    <text evidence="13">The sequence shown here is derived from an EMBL/GenBank/DDBJ whole genome shotgun (WGS) entry which is preliminary data.</text>
</comment>
<comment type="similarity">
    <text evidence="1">Belongs to the protein kinase superfamily. NEK Ser/Thr protein kinase family. NIMA subfamily.</text>
</comment>
<keyword evidence="14" id="KW-1185">Reference proteome</keyword>